<dbReference type="SUPFAM" id="SSF55895">
    <property type="entry name" value="Ribonuclease Rh-like"/>
    <property type="match status" value="1"/>
</dbReference>
<evidence type="ECO:0000313" key="3">
    <source>
        <dbReference type="Proteomes" id="UP000254817"/>
    </source>
</evidence>
<name>A0A376MTV8_ECOLX</name>
<reference evidence="2 3" key="1">
    <citation type="submission" date="2018-06" db="EMBL/GenBank/DDBJ databases">
        <authorList>
            <consortium name="Pathogen Informatics"/>
            <person name="Doyle S."/>
        </authorList>
    </citation>
    <scope>NUCLEOTIDE SEQUENCE [LARGE SCALE GENOMIC DNA]</scope>
    <source>
        <strain evidence="2 3">NCTC11112</strain>
    </source>
</reference>
<keyword evidence="2" id="KW-0378">Hydrolase</keyword>
<evidence type="ECO:0000256" key="1">
    <source>
        <dbReference type="SAM" id="SignalP"/>
    </source>
</evidence>
<dbReference type="GO" id="GO:0003723">
    <property type="term" value="F:RNA binding"/>
    <property type="evidence" value="ECO:0007669"/>
    <property type="project" value="InterPro"/>
</dbReference>
<keyword evidence="1" id="KW-0732">Signal</keyword>
<dbReference type="GO" id="GO:0033897">
    <property type="term" value="F:ribonuclease T2 activity"/>
    <property type="evidence" value="ECO:0007669"/>
    <property type="project" value="InterPro"/>
</dbReference>
<sequence>MKAFWRNAALLAVSLLPFSSANAVALQAKQYGDFDRYVLALSWQPDFARVNTIEIVTNEMNVACKPKRPTKLIF</sequence>
<dbReference type="InterPro" id="IPR036430">
    <property type="entry name" value="RNase_T2-like_sf"/>
</dbReference>
<dbReference type="EC" id="3.1.27.6" evidence="2"/>
<protein>
    <submittedName>
        <fullName evidence="2">Ribonuclease I</fullName>
        <ecNumber evidence="2">3.1.27.6</ecNumber>
    </submittedName>
</protein>
<accession>A0A376MTV8</accession>
<feature type="chain" id="PRO_5016937176" evidence="1">
    <location>
        <begin position="24"/>
        <end position="74"/>
    </location>
</feature>
<feature type="signal peptide" evidence="1">
    <location>
        <begin position="1"/>
        <end position="23"/>
    </location>
</feature>
<organism evidence="2 3">
    <name type="scientific">Escherichia coli</name>
    <dbReference type="NCBI Taxonomy" id="562"/>
    <lineage>
        <taxon>Bacteria</taxon>
        <taxon>Pseudomonadati</taxon>
        <taxon>Pseudomonadota</taxon>
        <taxon>Gammaproteobacteria</taxon>
        <taxon>Enterobacterales</taxon>
        <taxon>Enterobacteriaceae</taxon>
        <taxon>Escherichia</taxon>
    </lineage>
</organism>
<dbReference type="EMBL" id="UGAW01000001">
    <property type="protein sequence ID" value="STG53630.1"/>
    <property type="molecule type" value="Genomic_DNA"/>
</dbReference>
<dbReference type="Proteomes" id="UP000254817">
    <property type="component" value="Unassembled WGS sequence"/>
</dbReference>
<dbReference type="AlphaFoldDB" id="A0A376MTV8"/>
<dbReference type="GO" id="GO:0016787">
    <property type="term" value="F:hydrolase activity"/>
    <property type="evidence" value="ECO:0007669"/>
    <property type="project" value="UniProtKB-KW"/>
</dbReference>
<evidence type="ECO:0000313" key="2">
    <source>
        <dbReference type="EMBL" id="STG53630.1"/>
    </source>
</evidence>
<gene>
    <name evidence="2" type="primary">rna_2</name>
    <name evidence="2" type="ORF">NCTC11112_04179</name>
</gene>
<proteinExistence type="predicted"/>